<dbReference type="Gene3D" id="3.40.50.2300">
    <property type="match status" value="1"/>
</dbReference>
<keyword evidence="3" id="KW-0597">Phosphoprotein</keyword>
<dbReference type="EMBL" id="JADKNH010000001">
    <property type="protein sequence ID" value="MBF4691957.1"/>
    <property type="molecule type" value="Genomic_DNA"/>
</dbReference>
<dbReference type="PANTHER" id="PTHR45526:SF1">
    <property type="entry name" value="TRANSCRIPTIONAL REGULATORY PROTEIN DCUR-RELATED"/>
    <property type="match status" value="1"/>
</dbReference>
<evidence type="ECO:0000256" key="3">
    <source>
        <dbReference type="PROSITE-ProRule" id="PRU00169"/>
    </source>
</evidence>
<dbReference type="Proteomes" id="UP000614200">
    <property type="component" value="Unassembled WGS sequence"/>
</dbReference>
<organism evidence="5 6">
    <name type="scientific">Fusibacter ferrireducens</name>
    <dbReference type="NCBI Taxonomy" id="2785058"/>
    <lineage>
        <taxon>Bacteria</taxon>
        <taxon>Bacillati</taxon>
        <taxon>Bacillota</taxon>
        <taxon>Clostridia</taxon>
        <taxon>Eubacteriales</taxon>
        <taxon>Eubacteriales Family XII. Incertae Sedis</taxon>
        <taxon>Fusibacter</taxon>
    </lineage>
</organism>
<keyword evidence="6" id="KW-1185">Reference proteome</keyword>
<comment type="function">
    <text evidence="2">May play the central regulatory role in sporulation. It may be an element of the effector pathway responsible for the activation of sporulation genes in response to nutritional stress. Spo0A may act in concert with spo0H (a sigma factor) to control the expression of some genes that are critical to the sporulation process.</text>
</comment>
<dbReference type="Pfam" id="PF00072">
    <property type="entry name" value="Response_reg"/>
    <property type="match status" value="1"/>
</dbReference>
<name>A0ABR9ZNA6_9FIRM</name>
<feature type="modified residue" description="4-aspartylphosphate" evidence="3">
    <location>
        <position position="57"/>
    </location>
</feature>
<feature type="domain" description="Response regulatory" evidence="4">
    <location>
        <begin position="8"/>
        <end position="122"/>
    </location>
</feature>
<evidence type="ECO:0000256" key="2">
    <source>
        <dbReference type="ARBA" id="ARBA00024867"/>
    </source>
</evidence>
<dbReference type="SUPFAM" id="SSF52172">
    <property type="entry name" value="CheY-like"/>
    <property type="match status" value="1"/>
</dbReference>
<dbReference type="InterPro" id="IPR051271">
    <property type="entry name" value="2C-system_Tx_regulators"/>
</dbReference>
<evidence type="ECO:0000313" key="6">
    <source>
        <dbReference type="Proteomes" id="UP000614200"/>
    </source>
</evidence>
<reference evidence="5 6" key="1">
    <citation type="submission" date="2020-11" db="EMBL/GenBank/DDBJ databases">
        <title>Fusibacter basophilias sp. nov.</title>
        <authorList>
            <person name="Qiu D."/>
        </authorList>
    </citation>
    <scope>NUCLEOTIDE SEQUENCE [LARGE SCALE GENOMIC DNA]</scope>
    <source>
        <strain evidence="5 6">Q10-2</strain>
    </source>
</reference>
<dbReference type="InterPro" id="IPR001789">
    <property type="entry name" value="Sig_transdc_resp-reg_receiver"/>
</dbReference>
<accession>A0ABR9ZNA6</accession>
<dbReference type="PROSITE" id="PS50110">
    <property type="entry name" value="RESPONSE_REGULATORY"/>
    <property type="match status" value="1"/>
</dbReference>
<dbReference type="RefSeq" id="WP_194700185.1">
    <property type="nucleotide sequence ID" value="NZ_JADKNH010000001.1"/>
</dbReference>
<gene>
    <name evidence="5" type="ORF">ISU02_02450</name>
</gene>
<dbReference type="SMART" id="SM00448">
    <property type="entry name" value="REC"/>
    <property type="match status" value="1"/>
</dbReference>
<dbReference type="PANTHER" id="PTHR45526">
    <property type="entry name" value="TRANSCRIPTIONAL REGULATORY PROTEIN DPIA"/>
    <property type="match status" value="1"/>
</dbReference>
<evidence type="ECO:0000256" key="1">
    <source>
        <dbReference type="ARBA" id="ARBA00018672"/>
    </source>
</evidence>
<comment type="caution">
    <text evidence="5">The sequence shown here is derived from an EMBL/GenBank/DDBJ whole genome shotgun (WGS) entry which is preliminary data.</text>
</comment>
<sequence length="219" mass="24869">MSSVESVKILIIDDEPDILFTLKEICDFCGYEAITTTSGQEGYEIVKSELLNMAIVDYHMPGWDGLTTVKKLRSLKNDLPILVLTVDEQQETCDKFIAVGATDFSIKPIKAPDLISRIKVNLQICEIQKMMTAKKEEVYLEKGICEATLRHVTDFLIAQNCEVTFEEITAGVNLAYKTVHRYIQYLEKNDFLEIIPIYGNLGRPKNKYKLCDGFDPSKL</sequence>
<evidence type="ECO:0000259" key="4">
    <source>
        <dbReference type="PROSITE" id="PS50110"/>
    </source>
</evidence>
<dbReference type="CDD" id="cd00156">
    <property type="entry name" value="REC"/>
    <property type="match status" value="1"/>
</dbReference>
<proteinExistence type="predicted"/>
<dbReference type="InterPro" id="IPR011006">
    <property type="entry name" value="CheY-like_superfamily"/>
</dbReference>
<protein>
    <recommendedName>
        <fullName evidence="1">Stage 0 sporulation protein A homolog</fullName>
    </recommendedName>
</protein>
<evidence type="ECO:0000313" key="5">
    <source>
        <dbReference type="EMBL" id="MBF4691957.1"/>
    </source>
</evidence>